<dbReference type="PANTHER" id="PTHR45453">
    <property type="entry name" value="PHOSPHATE REGULON SENSOR PROTEIN PHOR"/>
    <property type="match status" value="1"/>
</dbReference>
<dbReference type="EC" id="2.7.13.3" evidence="3"/>
<keyword evidence="8 10" id="KW-0472">Membrane</keyword>
<dbReference type="FunFam" id="1.10.287.130:FF:000001">
    <property type="entry name" value="Two-component sensor histidine kinase"/>
    <property type="match status" value="1"/>
</dbReference>
<name>A0A9W5YCP6_9FIRM</name>
<sequence length="486" mass="56291">MNKFFSFMKKLLINIIILPYTILKLFNNIFNNNIRKVKFSIKKKITYNYITLYIISCIFTILIVISGYLYLEHKIFIPKKISIDEDILRSCTTELELKNKIKTVATFRDCDIIITELDDNIVYSSDNNIYDTPYPETKLKYFEFIKENKKLPYKDIISLNGKFHKIFYYFNIQAFAHRASMLAILVGAGELFGLIIIWLFGSLKSKKVLKPIYTMTTMAKDITIYNMDARLNISEAKYELKDLAYTLNKMLDSLNTDYTKQKRFVSDVSHELRTPISIIDGYAGMLQRWGKKDEDVLDESIEAIKNEAENMKDLVENLLFLARHDNQTLKYNRENFYIDELLNEVIRETKIIDKKHIIEDSITPEILITGDRNRLKQAIRIFVDNAIKYTPPSGKIILKSTKTDSDISISIKDTGIGISREDLGNIFNRFYRSDKSRTRETGGHGLGLSIAKIIVLGHKGKIKVRSKLEMGTEIIINIPISIPNLK</sequence>
<comment type="catalytic activity">
    <reaction evidence="1">
        <text>ATP + protein L-histidine = ADP + protein N-phospho-L-histidine.</text>
        <dbReference type="EC" id="2.7.13.3"/>
    </reaction>
</comment>
<dbReference type="InterPro" id="IPR050351">
    <property type="entry name" value="BphY/WalK/GraS-like"/>
</dbReference>
<keyword evidence="9" id="KW-0175">Coiled coil</keyword>
<keyword evidence="4" id="KW-0597">Phosphoprotein</keyword>
<evidence type="ECO:0000256" key="8">
    <source>
        <dbReference type="ARBA" id="ARBA00023136"/>
    </source>
</evidence>
<reference evidence="13" key="1">
    <citation type="submission" date="2022-06" db="EMBL/GenBank/DDBJ databases">
        <title>Vallitalea longa sp. nov., an anaerobic bacterium isolated from marine sediment.</title>
        <authorList>
            <person name="Hirano S."/>
            <person name="Terahara T."/>
            <person name="Mori K."/>
            <person name="Hamada M."/>
            <person name="Matsumoto R."/>
            <person name="Kobayashi T."/>
        </authorList>
    </citation>
    <scope>NUCLEOTIDE SEQUENCE</scope>
    <source>
        <strain evidence="13">SH18-1</strain>
    </source>
</reference>
<dbReference type="GO" id="GO:0004721">
    <property type="term" value="F:phosphoprotein phosphatase activity"/>
    <property type="evidence" value="ECO:0007669"/>
    <property type="project" value="TreeGrafter"/>
</dbReference>
<evidence type="ECO:0000313" key="13">
    <source>
        <dbReference type="EMBL" id="GKX31047.1"/>
    </source>
</evidence>
<dbReference type="CDD" id="cd06225">
    <property type="entry name" value="HAMP"/>
    <property type="match status" value="1"/>
</dbReference>
<evidence type="ECO:0000256" key="7">
    <source>
        <dbReference type="ARBA" id="ARBA00023012"/>
    </source>
</evidence>
<dbReference type="InterPro" id="IPR004358">
    <property type="entry name" value="Sig_transdc_His_kin-like_C"/>
</dbReference>
<keyword evidence="10" id="KW-0812">Transmembrane</keyword>
<keyword evidence="6" id="KW-0418">Kinase</keyword>
<evidence type="ECO:0000256" key="10">
    <source>
        <dbReference type="SAM" id="Phobius"/>
    </source>
</evidence>
<dbReference type="PRINTS" id="PR00344">
    <property type="entry name" value="BCTRLSENSOR"/>
</dbReference>
<dbReference type="SMART" id="SM00388">
    <property type="entry name" value="HisKA"/>
    <property type="match status" value="1"/>
</dbReference>
<dbReference type="InterPro" id="IPR005467">
    <property type="entry name" value="His_kinase_dom"/>
</dbReference>
<dbReference type="FunFam" id="3.30.565.10:FF:000006">
    <property type="entry name" value="Sensor histidine kinase WalK"/>
    <property type="match status" value="1"/>
</dbReference>
<comment type="caution">
    <text evidence="13">The sequence shown here is derived from an EMBL/GenBank/DDBJ whole genome shotgun (WGS) entry which is preliminary data.</text>
</comment>
<dbReference type="AlphaFoldDB" id="A0A9W5YCP6"/>
<keyword evidence="10" id="KW-1133">Transmembrane helix</keyword>
<dbReference type="PROSITE" id="PS50109">
    <property type="entry name" value="HIS_KIN"/>
    <property type="match status" value="1"/>
</dbReference>
<evidence type="ECO:0000256" key="5">
    <source>
        <dbReference type="ARBA" id="ARBA00022679"/>
    </source>
</evidence>
<dbReference type="SUPFAM" id="SSF55874">
    <property type="entry name" value="ATPase domain of HSP90 chaperone/DNA topoisomerase II/histidine kinase"/>
    <property type="match status" value="1"/>
</dbReference>
<dbReference type="Gene3D" id="6.10.340.10">
    <property type="match status" value="1"/>
</dbReference>
<feature type="domain" description="Histidine kinase" evidence="11">
    <location>
        <begin position="267"/>
        <end position="482"/>
    </location>
</feature>
<dbReference type="Gene3D" id="3.30.565.10">
    <property type="entry name" value="Histidine kinase-like ATPase, C-terminal domain"/>
    <property type="match status" value="1"/>
</dbReference>
<dbReference type="Pfam" id="PF00512">
    <property type="entry name" value="HisKA"/>
    <property type="match status" value="1"/>
</dbReference>
<dbReference type="Pfam" id="PF02518">
    <property type="entry name" value="HATPase_c"/>
    <property type="match status" value="1"/>
</dbReference>
<dbReference type="Gene3D" id="1.10.287.130">
    <property type="match status" value="1"/>
</dbReference>
<evidence type="ECO:0000256" key="3">
    <source>
        <dbReference type="ARBA" id="ARBA00012438"/>
    </source>
</evidence>
<dbReference type="EMBL" id="BRLB01000013">
    <property type="protein sequence ID" value="GKX31047.1"/>
    <property type="molecule type" value="Genomic_DNA"/>
</dbReference>
<evidence type="ECO:0000256" key="4">
    <source>
        <dbReference type="ARBA" id="ARBA00022553"/>
    </source>
</evidence>
<dbReference type="GO" id="GO:0016036">
    <property type="term" value="P:cellular response to phosphate starvation"/>
    <property type="evidence" value="ECO:0007669"/>
    <property type="project" value="TreeGrafter"/>
</dbReference>
<dbReference type="InterPro" id="IPR003661">
    <property type="entry name" value="HisK_dim/P_dom"/>
</dbReference>
<evidence type="ECO:0000256" key="6">
    <source>
        <dbReference type="ARBA" id="ARBA00022777"/>
    </source>
</evidence>
<dbReference type="SUPFAM" id="SSF47384">
    <property type="entry name" value="Homodimeric domain of signal transducing histidine kinase"/>
    <property type="match status" value="1"/>
</dbReference>
<accession>A0A9W5YCP6</accession>
<evidence type="ECO:0000256" key="2">
    <source>
        <dbReference type="ARBA" id="ARBA00004370"/>
    </source>
</evidence>
<dbReference type="CDD" id="cd00082">
    <property type="entry name" value="HisKA"/>
    <property type="match status" value="1"/>
</dbReference>
<feature type="transmembrane region" description="Helical" evidence="10">
    <location>
        <begin position="181"/>
        <end position="201"/>
    </location>
</feature>
<gene>
    <name evidence="13" type="ORF">SH1V18_35270</name>
</gene>
<dbReference type="InterPro" id="IPR036890">
    <property type="entry name" value="HATPase_C_sf"/>
</dbReference>
<evidence type="ECO:0000256" key="9">
    <source>
        <dbReference type="SAM" id="Coils"/>
    </source>
</evidence>
<feature type="transmembrane region" description="Helical" evidence="10">
    <location>
        <begin position="12"/>
        <end position="30"/>
    </location>
</feature>
<dbReference type="Proteomes" id="UP001144256">
    <property type="component" value="Unassembled WGS sequence"/>
</dbReference>
<comment type="subcellular location">
    <subcellularLocation>
        <location evidence="2">Membrane</location>
    </subcellularLocation>
</comment>
<feature type="coiled-coil region" evidence="9">
    <location>
        <begin position="294"/>
        <end position="321"/>
    </location>
</feature>
<dbReference type="SUPFAM" id="SSF158472">
    <property type="entry name" value="HAMP domain-like"/>
    <property type="match status" value="1"/>
</dbReference>
<proteinExistence type="predicted"/>
<feature type="domain" description="HAMP" evidence="12">
    <location>
        <begin position="206"/>
        <end position="259"/>
    </location>
</feature>
<protein>
    <recommendedName>
        <fullName evidence="3">histidine kinase</fullName>
        <ecNumber evidence="3">2.7.13.3</ecNumber>
    </recommendedName>
</protein>
<keyword evidence="7" id="KW-0902">Two-component regulatory system</keyword>
<keyword evidence="14" id="KW-1185">Reference proteome</keyword>
<feature type="transmembrane region" description="Helical" evidence="10">
    <location>
        <begin position="50"/>
        <end position="71"/>
    </location>
</feature>
<dbReference type="SMART" id="SM00387">
    <property type="entry name" value="HATPase_c"/>
    <property type="match status" value="1"/>
</dbReference>
<dbReference type="PANTHER" id="PTHR45453:SF1">
    <property type="entry name" value="PHOSPHATE REGULON SENSOR PROTEIN PHOR"/>
    <property type="match status" value="1"/>
</dbReference>
<evidence type="ECO:0000259" key="12">
    <source>
        <dbReference type="PROSITE" id="PS50885"/>
    </source>
</evidence>
<dbReference type="PROSITE" id="PS50885">
    <property type="entry name" value="HAMP"/>
    <property type="match status" value="1"/>
</dbReference>
<evidence type="ECO:0000313" key="14">
    <source>
        <dbReference type="Proteomes" id="UP001144256"/>
    </source>
</evidence>
<evidence type="ECO:0000256" key="1">
    <source>
        <dbReference type="ARBA" id="ARBA00000085"/>
    </source>
</evidence>
<evidence type="ECO:0000259" key="11">
    <source>
        <dbReference type="PROSITE" id="PS50109"/>
    </source>
</evidence>
<organism evidence="13 14">
    <name type="scientific">Vallitalea longa</name>
    <dbReference type="NCBI Taxonomy" id="2936439"/>
    <lineage>
        <taxon>Bacteria</taxon>
        <taxon>Bacillati</taxon>
        <taxon>Bacillota</taxon>
        <taxon>Clostridia</taxon>
        <taxon>Lachnospirales</taxon>
        <taxon>Vallitaleaceae</taxon>
        <taxon>Vallitalea</taxon>
    </lineage>
</organism>
<dbReference type="InterPro" id="IPR003660">
    <property type="entry name" value="HAMP_dom"/>
</dbReference>
<keyword evidence="5" id="KW-0808">Transferase</keyword>
<dbReference type="InterPro" id="IPR036097">
    <property type="entry name" value="HisK_dim/P_sf"/>
</dbReference>
<dbReference type="RefSeq" id="WP_281817704.1">
    <property type="nucleotide sequence ID" value="NZ_BRLB01000013.1"/>
</dbReference>
<dbReference type="InterPro" id="IPR003594">
    <property type="entry name" value="HATPase_dom"/>
</dbReference>
<dbReference type="GO" id="GO:0000155">
    <property type="term" value="F:phosphorelay sensor kinase activity"/>
    <property type="evidence" value="ECO:0007669"/>
    <property type="project" value="InterPro"/>
</dbReference>
<dbReference type="GO" id="GO:0005886">
    <property type="term" value="C:plasma membrane"/>
    <property type="evidence" value="ECO:0007669"/>
    <property type="project" value="TreeGrafter"/>
</dbReference>